<dbReference type="PANTHER" id="PTHR10039">
    <property type="entry name" value="AMELOGENIN"/>
    <property type="match status" value="1"/>
</dbReference>
<evidence type="ECO:0000259" key="3">
    <source>
        <dbReference type="Pfam" id="PF24883"/>
    </source>
</evidence>
<comment type="caution">
    <text evidence="4">The sequence shown here is derived from an EMBL/GenBank/DDBJ whole genome shotgun (WGS) entry which is preliminary data.</text>
</comment>
<dbReference type="Pfam" id="PF24883">
    <property type="entry name" value="NPHP3_N"/>
    <property type="match status" value="1"/>
</dbReference>
<dbReference type="InterPro" id="IPR027417">
    <property type="entry name" value="P-loop_NTPase"/>
</dbReference>
<dbReference type="EMBL" id="JAKNSF020000141">
    <property type="protein sequence ID" value="KAK7711783.1"/>
    <property type="molecule type" value="Genomic_DNA"/>
</dbReference>
<keyword evidence="5" id="KW-1185">Reference proteome</keyword>
<reference evidence="4 5" key="1">
    <citation type="submission" date="2024-02" db="EMBL/GenBank/DDBJ databases">
        <title>De novo assembly and annotation of 12 fungi associated with fruit tree decline syndrome in Ontario, Canada.</title>
        <authorList>
            <person name="Sulman M."/>
            <person name="Ellouze W."/>
            <person name="Ilyukhin E."/>
        </authorList>
    </citation>
    <scope>NUCLEOTIDE SEQUENCE [LARGE SCALE GENOMIC DNA]</scope>
    <source>
        <strain evidence="4 5">M169</strain>
    </source>
</reference>
<feature type="domain" description="Nephrocystin 3-like N-terminal" evidence="3">
    <location>
        <begin position="381"/>
        <end position="553"/>
    </location>
</feature>
<evidence type="ECO:0000256" key="1">
    <source>
        <dbReference type="ARBA" id="ARBA00022737"/>
    </source>
</evidence>
<dbReference type="Proteomes" id="UP001430848">
    <property type="component" value="Unassembled WGS sequence"/>
</dbReference>
<organism evidence="4 5">
    <name type="scientific">Diaporthe eres</name>
    <name type="common">Phomopsis oblonga</name>
    <dbReference type="NCBI Taxonomy" id="83184"/>
    <lineage>
        <taxon>Eukaryota</taxon>
        <taxon>Fungi</taxon>
        <taxon>Dikarya</taxon>
        <taxon>Ascomycota</taxon>
        <taxon>Pezizomycotina</taxon>
        <taxon>Sordariomycetes</taxon>
        <taxon>Sordariomycetidae</taxon>
        <taxon>Diaporthales</taxon>
        <taxon>Diaporthaceae</taxon>
        <taxon>Diaporthe</taxon>
        <taxon>Diaporthe eres species complex</taxon>
    </lineage>
</organism>
<gene>
    <name evidence="4" type="ORF">SLS63_012565</name>
</gene>
<dbReference type="PANTHER" id="PTHR10039:SF5">
    <property type="entry name" value="NACHT DOMAIN-CONTAINING PROTEIN"/>
    <property type="match status" value="1"/>
</dbReference>
<evidence type="ECO:0000256" key="2">
    <source>
        <dbReference type="SAM" id="Coils"/>
    </source>
</evidence>
<feature type="coiled-coil region" evidence="2">
    <location>
        <begin position="169"/>
        <end position="232"/>
    </location>
</feature>
<dbReference type="InterPro" id="IPR056884">
    <property type="entry name" value="NPHP3-like_N"/>
</dbReference>
<dbReference type="SUPFAM" id="SSF52540">
    <property type="entry name" value="P-loop containing nucleoside triphosphate hydrolases"/>
    <property type="match status" value="1"/>
</dbReference>
<sequence>MSDQHNSGKHIPGIEAFHRESPGFCLSGRRSFSYYKFLTERLWASDTQLASKLTGSRDQSTDLVKKAQSRTGSSFSTVSMDPLSAISLAGTVVGLVDFLFKLVSTGYHLSSKSGIDLTVYGKVETAAEDLTKYTARLKPILQTPGDVAQPQASNEGFTNEECEVMRRVCNESEAIAARLSAVLEELKARDTTPRAAQVIKLGILAMWNGREVEELRARLDELRQSVDSTILRAMSRRLLHVKLDTSAIFDKLDRQTAQITESLLQSQRYTAEDSKSRDLAVAQLLNRCESLLSAENYSAENNKDNDGAEKVEYRRKAVERKAREEKDVRKQATEEILNSFWFASVTERLEQVSEAHKKTFDWIFKPPPEVEQGNEGTLWSDFVDWLESNNGLYWITGKAGSGKSTLMKYIARHPRTKAHLLQWSGNHRLLKSAFFFWNSGTKEQRSQEGLMKTILFDTLRKAPELVPVVFPLEWSNWYNTKLKSSWSFRSNYTWDLSDLELAFQKILTQRLVPVKICLFIDGLDEYEGDDWRIADIVVKVAQSENIKICVSSRPHIVFEDTFAKLPRLRLQDLTKPDIMVYISDMLLEDSRMKRFIQSSPEEAQGLADRIVDGASGVFLWVTLVVASLLRGLGNRDNLTILHQRLDELPTDLEQLFTQMIRKVDKVYQSEASRLFQLVAMVTDRLDTEPAEMSPLTLPLGALGRRRREARLCAPRKECHE</sequence>
<dbReference type="Gene3D" id="3.40.50.300">
    <property type="entry name" value="P-loop containing nucleotide triphosphate hydrolases"/>
    <property type="match status" value="1"/>
</dbReference>
<evidence type="ECO:0000313" key="5">
    <source>
        <dbReference type="Proteomes" id="UP001430848"/>
    </source>
</evidence>
<accession>A0ABR1NQZ3</accession>
<keyword evidence="1" id="KW-0677">Repeat</keyword>
<protein>
    <recommendedName>
        <fullName evidence="3">Nephrocystin 3-like N-terminal domain-containing protein</fullName>
    </recommendedName>
</protein>
<keyword evidence="2" id="KW-0175">Coiled coil</keyword>
<evidence type="ECO:0000313" key="4">
    <source>
        <dbReference type="EMBL" id="KAK7711783.1"/>
    </source>
</evidence>
<proteinExistence type="predicted"/>
<name>A0ABR1NQZ3_DIAER</name>